<dbReference type="AlphaFoldDB" id="A0AAN8J7G9"/>
<feature type="compositionally biased region" description="Low complexity" evidence="1">
    <location>
        <begin position="40"/>
        <end position="100"/>
    </location>
</feature>
<comment type="caution">
    <text evidence="2">The sequence shown here is derived from an EMBL/GenBank/DDBJ whole genome shotgun (WGS) entry which is preliminary data.</text>
</comment>
<dbReference type="Proteomes" id="UP001347796">
    <property type="component" value="Unassembled WGS sequence"/>
</dbReference>
<protein>
    <submittedName>
        <fullName evidence="2">Uncharacterized protein</fullName>
    </submittedName>
</protein>
<accession>A0AAN8J7G9</accession>
<name>A0AAN8J7G9_PATCE</name>
<sequence length="165" mass="17275">MSPFKALFGSDPKVGLRSLPLPDEIMERFVTEEDLLQALPSAETSPETASSETSSTSVTASAETSPKVATASAETSPEAPSAETSSTSATASTETSPTEAQQLDVKHSNIMSCRKRAADGIVTQAEIMIKRSRLINVAANPGDNVTVPIPRDNHVICVLSGSQCV</sequence>
<evidence type="ECO:0000313" key="2">
    <source>
        <dbReference type="EMBL" id="KAK6171916.1"/>
    </source>
</evidence>
<feature type="region of interest" description="Disordered" evidence="1">
    <location>
        <begin position="36"/>
        <end position="107"/>
    </location>
</feature>
<gene>
    <name evidence="2" type="ORF">SNE40_018337</name>
</gene>
<keyword evidence="3" id="KW-1185">Reference proteome</keyword>
<feature type="region of interest" description="Disordered" evidence="1">
    <location>
        <begin position="1"/>
        <end position="20"/>
    </location>
</feature>
<organism evidence="2 3">
    <name type="scientific">Patella caerulea</name>
    <name type="common">Rayed Mediterranean limpet</name>
    <dbReference type="NCBI Taxonomy" id="87958"/>
    <lineage>
        <taxon>Eukaryota</taxon>
        <taxon>Metazoa</taxon>
        <taxon>Spiralia</taxon>
        <taxon>Lophotrochozoa</taxon>
        <taxon>Mollusca</taxon>
        <taxon>Gastropoda</taxon>
        <taxon>Patellogastropoda</taxon>
        <taxon>Patelloidea</taxon>
        <taxon>Patellidae</taxon>
        <taxon>Patella</taxon>
    </lineage>
</organism>
<dbReference type="EMBL" id="JAZGQO010000013">
    <property type="protein sequence ID" value="KAK6171916.1"/>
    <property type="molecule type" value="Genomic_DNA"/>
</dbReference>
<reference evidence="2 3" key="1">
    <citation type="submission" date="2024-01" db="EMBL/GenBank/DDBJ databases">
        <title>The genome of the rayed Mediterranean limpet Patella caerulea (Linnaeus, 1758).</title>
        <authorList>
            <person name="Anh-Thu Weber A."/>
            <person name="Halstead-Nussloch G."/>
        </authorList>
    </citation>
    <scope>NUCLEOTIDE SEQUENCE [LARGE SCALE GENOMIC DNA]</scope>
    <source>
        <strain evidence="2">AATW-2023a</strain>
        <tissue evidence="2">Whole specimen</tissue>
    </source>
</reference>
<evidence type="ECO:0000313" key="3">
    <source>
        <dbReference type="Proteomes" id="UP001347796"/>
    </source>
</evidence>
<proteinExistence type="predicted"/>
<evidence type="ECO:0000256" key="1">
    <source>
        <dbReference type="SAM" id="MobiDB-lite"/>
    </source>
</evidence>